<evidence type="ECO:0000256" key="17">
    <source>
        <dbReference type="PIRNR" id="PIRNR000007"/>
    </source>
</evidence>
<feature type="domain" description="Cytochrome c" evidence="21">
    <location>
        <begin position="165"/>
        <end position="243"/>
    </location>
</feature>
<evidence type="ECO:0000256" key="11">
    <source>
        <dbReference type="ARBA" id="ARBA00022967"/>
    </source>
</evidence>
<evidence type="ECO:0000256" key="13">
    <source>
        <dbReference type="ARBA" id="ARBA00022989"/>
    </source>
</evidence>
<evidence type="ECO:0000256" key="18">
    <source>
        <dbReference type="PIRSR" id="PIRSR000007-50"/>
    </source>
</evidence>
<evidence type="ECO:0000256" key="9">
    <source>
        <dbReference type="ARBA" id="ARBA00022723"/>
    </source>
</evidence>
<keyword evidence="5 17" id="KW-1003">Cell membrane</keyword>
<dbReference type="Pfam" id="PF13442">
    <property type="entry name" value="Cytochrome_CBB3"/>
    <property type="match status" value="1"/>
</dbReference>
<comment type="catalytic activity">
    <reaction evidence="16 17">
        <text>a quinol + 2 Fe(III)-[cytochrome c](out) = a quinone + 2 Fe(II)-[cytochrome c](out) + 2 H(+)(out)</text>
        <dbReference type="Rhea" id="RHEA:11484"/>
        <dbReference type="Rhea" id="RHEA-COMP:10350"/>
        <dbReference type="Rhea" id="RHEA-COMP:14399"/>
        <dbReference type="ChEBI" id="CHEBI:15378"/>
        <dbReference type="ChEBI" id="CHEBI:24646"/>
        <dbReference type="ChEBI" id="CHEBI:29033"/>
        <dbReference type="ChEBI" id="CHEBI:29034"/>
        <dbReference type="ChEBI" id="CHEBI:132124"/>
        <dbReference type="EC" id="7.1.1.8"/>
    </reaction>
</comment>
<evidence type="ECO:0000256" key="12">
    <source>
        <dbReference type="ARBA" id="ARBA00022982"/>
    </source>
</evidence>
<feature type="domain" description="Cytochrome c" evidence="21">
    <location>
        <begin position="46"/>
        <end position="125"/>
    </location>
</feature>
<dbReference type="InterPro" id="IPR050597">
    <property type="entry name" value="Cytochrome_c_Oxidase_Subunit"/>
</dbReference>
<comment type="subunit">
    <text evidence="17">The cytochrome bc1 complex is composed of a cytochrome b (QcrB), the Rieske iron-sulfur protein (QcrA) and a diheme cytochrome c (QcrC) subunit.</text>
</comment>
<accession>A0A9D1KLU3</accession>
<organism evidence="22 23">
    <name type="scientific">Candidatus Avipropionibacterium avicola</name>
    <dbReference type="NCBI Taxonomy" id="2840701"/>
    <lineage>
        <taxon>Bacteria</taxon>
        <taxon>Bacillati</taxon>
        <taxon>Actinomycetota</taxon>
        <taxon>Actinomycetes</taxon>
        <taxon>Propionibacteriales</taxon>
        <taxon>Propionibacteriaceae</taxon>
        <taxon>Propionibacteriaceae incertae sedis</taxon>
        <taxon>Candidatus Avipropionibacterium</taxon>
    </lineage>
</organism>
<evidence type="ECO:0000256" key="7">
    <source>
        <dbReference type="ARBA" id="ARBA00022660"/>
    </source>
</evidence>
<reference evidence="22" key="1">
    <citation type="submission" date="2020-10" db="EMBL/GenBank/DDBJ databases">
        <authorList>
            <person name="Gilroy R."/>
        </authorList>
    </citation>
    <scope>NUCLEOTIDE SEQUENCE</scope>
    <source>
        <strain evidence="22">ChiGjej1B1-24693</strain>
    </source>
</reference>
<evidence type="ECO:0000256" key="5">
    <source>
        <dbReference type="ARBA" id="ARBA00022475"/>
    </source>
</evidence>
<feature type="binding site" description="covalent" evidence="18">
    <location>
        <position position="181"/>
    </location>
    <ligand>
        <name>heme c</name>
        <dbReference type="ChEBI" id="CHEBI:61717"/>
        <label>2</label>
    </ligand>
</feature>
<feature type="chain" id="PRO_5039412376" description="Cytochrome bc1 complex cytochrome c subunit" evidence="20">
    <location>
        <begin position="31"/>
        <end position="288"/>
    </location>
</feature>
<evidence type="ECO:0000256" key="20">
    <source>
        <dbReference type="SAM" id="SignalP"/>
    </source>
</evidence>
<dbReference type="InterPro" id="IPR036909">
    <property type="entry name" value="Cyt_c-like_dom_sf"/>
</dbReference>
<evidence type="ECO:0000256" key="8">
    <source>
        <dbReference type="ARBA" id="ARBA00022692"/>
    </source>
</evidence>
<evidence type="ECO:0000256" key="6">
    <source>
        <dbReference type="ARBA" id="ARBA00022617"/>
    </source>
</evidence>
<keyword evidence="12 17" id="KW-0249">Electron transport</keyword>
<keyword evidence="20" id="KW-0732">Signal</keyword>
<evidence type="ECO:0000256" key="4">
    <source>
        <dbReference type="ARBA" id="ARBA00022448"/>
    </source>
</evidence>
<dbReference type="EMBL" id="DVLP01000024">
    <property type="protein sequence ID" value="HIT74102.1"/>
    <property type="molecule type" value="Genomic_DNA"/>
</dbReference>
<comment type="subcellular location">
    <subcellularLocation>
        <location evidence="1 17">Cell membrane</location>
        <topology evidence="1 17">Multi-pass membrane protein</topology>
    </subcellularLocation>
</comment>
<dbReference type="PANTHER" id="PTHR33751:SF13">
    <property type="entry name" value="CYTOCHROME BC1 COMPLEX CYTOCHROME C SUBUNIT"/>
    <property type="match status" value="1"/>
</dbReference>
<keyword evidence="8 17" id="KW-0812">Transmembrane</keyword>
<feature type="binding site" description="axial binding residue" evidence="19">
    <location>
        <position position="63"/>
    </location>
    <ligand>
        <name>heme c</name>
        <dbReference type="ChEBI" id="CHEBI:61717"/>
        <label>1</label>
    </ligand>
    <ligandPart>
        <name>Fe</name>
        <dbReference type="ChEBI" id="CHEBI:18248"/>
    </ligandPart>
</feature>
<keyword evidence="10" id="KW-0677">Repeat</keyword>
<proteinExistence type="predicted"/>
<keyword evidence="13 17" id="KW-1133">Transmembrane helix</keyword>
<feature type="binding site" description="covalent" evidence="18">
    <location>
        <position position="62"/>
    </location>
    <ligand>
        <name>heme c</name>
        <dbReference type="ChEBI" id="CHEBI:61717"/>
        <label>1</label>
    </ligand>
</feature>
<dbReference type="Proteomes" id="UP000886842">
    <property type="component" value="Unassembled WGS sequence"/>
</dbReference>
<dbReference type="GO" id="GO:0020037">
    <property type="term" value="F:heme binding"/>
    <property type="evidence" value="ECO:0007669"/>
    <property type="project" value="UniProtKB-UniRule"/>
</dbReference>
<dbReference type="PANTHER" id="PTHR33751">
    <property type="entry name" value="CBB3-TYPE CYTOCHROME C OXIDASE SUBUNIT FIXP"/>
    <property type="match status" value="1"/>
</dbReference>
<keyword evidence="6 17" id="KW-0349">Heme</keyword>
<evidence type="ECO:0000313" key="23">
    <source>
        <dbReference type="Proteomes" id="UP000886842"/>
    </source>
</evidence>
<name>A0A9D1KLU3_9ACTN</name>
<dbReference type="InterPro" id="IPR009056">
    <property type="entry name" value="Cyt_c-like_dom"/>
</dbReference>
<keyword evidence="9 17" id="KW-0479">Metal-binding</keyword>
<dbReference type="InterPro" id="IPR009152">
    <property type="entry name" value="bc1_cytC-su"/>
</dbReference>
<evidence type="ECO:0000313" key="22">
    <source>
        <dbReference type="EMBL" id="HIT74102.1"/>
    </source>
</evidence>
<dbReference type="GO" id="GO:0008121">
    <property type="term" value="F:quinol-cytochrome-c reductase activity"/>
    <property type="evidence" value="ECO:0007669"/>
    <property type="project" value="UniProtKB-UniRule"/>
</dbReference>
<evidence type="ECO:0000256" key="1">
    <source>
        <dbReference type="ARBA" id="ARBA00004651"/>
    </source>
</evidence>
<keyword evidence="11 17" id="KW-1278">Translocase</keyword>
<evidence type="ECO:0000256" key="19">
    <source>
        <dbReference type="PIRSR" id="PIRSR000007-51"/>
    </source>
</evidence>
<protein>
    <recommendedName>
        <fullName evidence="3 17">Cytochrome bc1 complex cytochrome c subunit</fullName>
        <ecNumber evidence="2 17">7.1.1.8</ecNumber>
    </recommendedName>
</protein>
<evidence type="ECO:0000256" key="10">
    <source>
        <dbReference type="ARBA" id="ARBA00022737"/>
    </source>
</evidence>
<gene>
    <name evidence="22" type="ORF">IAA98_00780</name>
</gene>
<keyword evidence="4 17" id="KW-0813">Transport</keyword>
<feature type="binding site" description="covalent" evidence="18">
    <location>
        <position position="59"/>
    </location>
    <ligand>
        <name>heme c</name>
        <dbReference type="ChEBI" id="CHEBI:61717"/>
        <label>1</label>
    </ligand>
</feature>
<evidence type="ECO:0000256" key="14">
    <source>
        <dbReference type="ARBA" id="ARBA00023004"/>
    </source>
</evidence>
<evidence type="ECO:0000259" key="21">
    <source>
        <dbReference type="PROSITE" id="PS51007"/>
    </source>
</evidence>
<dbReference type="EC" id="7.1.1.8" evidence="2 17"/>
<comment type="caution">
    <text evidence="17">Lacks conserved residue(s) required for the propagation of feature annotation.</text>
</comment>
<comment type="caution">
    <text evidence="22">The sequence shown here is derived from an EMBL/GenBank/DDBJ whole genome shotgun (WGS) entry which is preliminary data.</text>
</comment>
<feature type="signal peptide" evidence="20">
    <location>
        <begin position="1"/>
        <end position="30"/>
    </location>
</feature>
<keyword evidence="14 17" id="KW-0408">Iron</keyword>
<dbReference type="GO" id="GO:0005506">
    <property type="term" value="F:iron ion binding"/>
    <property type="evidence" value="ECO:0007669"/>
    <property type="project" value="UniProtKB-UniRule"/>
</dbReference>
<evidence type="ECO:0000256" key="2">
    <source>
        <dbReference type="ARBA" id="ARBA00012951"/>
    </source>
</evidence>
<feature type="binding site" description="axial binding residue" evidence="19">
    <location>
        <position position="182"/>
    </location>
    <ligand>
        <name>heme c</name>
        <dbReference type="ChEBI" id="CHEBI:61717"/>
        <label>2</label>
    </ligand>
    <ligandPart>
        <name>Fe</name>
        <dbReference type="ChEBI" id="CHEBI:18248"/>
    </ligandPart>
</feature>
<comment type="PTM">
    <text evidence="18">Binds 2 heme c groups covalently per subunit.</text>
</comment>
<dbReference type="GO" id="GO:0005886">
    <property type="term" value="C:plasma membrane"/>
    <property type="evidence" value="ECO:0007669"/>
    <property type="project" value="UniProtKB-SubCell"/>
</dbReference>
<dbReference type="PIRSF" id="PIRSF000007">
    <property type="entry name" value="Ubiq_cycred_cyc"/>
    <property type="match status" value="1"/>
</dbReference>
<dbReference type="AlphaFoldDB" id="A0A9D1KLU3"/>
<dbReference type="Gene3D" id="1.10.760.10">
    <property type="entry name" value="Cytochrome c-like domain"/>
    <property type="match status" value="2"/>
</dbReference>
<feature type="binding site" description="covalent" evidence="18">
    <location>
        <position position="178"/>
    </location>
    <ligand>
        <name>heme c</name>
        <dbReference type="ChEBI" id="CHEBI:61717"/>
        <label>2</label>
    </ligand>
</feature>
<keyword evidence="15 17" id="KW-0472">Membrane</keyword>
<dbReference type="PROSITE" id="PS51007">
    <property type="entry name" value="CYTC"/>
    <property type="match status" value="2"/>
</dbReference>
<dbReference type="Pfam" id="PF00034">
    <property type="entry name" value="Cytochrom_C"/>
    <property type="match status" value="1"/>
</dbReference>
<feature type="transmembrane region" description="Helical" evidence="17">
    <location>
        <begin position="263"/>
        <end position="281"/>
    </location>
</feature>
<evidence type="ECO:0000256" key="16">
    <source>
        <dbReference type="ARBA" id="ARBA00029351"/>
    </source>
</evidence>
<sequence length="288" mass="30367">MRLLSSRRRHPATRALLLALALSVMGVLYATVAPTPASNADGQSSTQVAEGEALYKVGCASCHGLNAEGTSQGPTLIGVGSASVDFQMGTGRMPATAPGAQIPTKPKTYSDEEIAAIGAYIDSLDIGVTVPKPSQYSLEKPVRSQFPDGHDGDTAYQESLDEYYRVVALGGELFRTNCSACHNYQGTGGALPEGKYAPSLEGVEGKHVWEAMRTGPQQMPVFSEDVISDEEAAAMIAYLNDIHGQRNNGGLTLGGYGPVGEGLWAWIIGIGGLCCFAVWITRKGVRAK</sequence>
<evidence type="ECO:0000256" key="3">
    <source>
        <dbReference type="ARBA" id="ARBA00017819"/>
    </source>
</evidence>
<dbReference type="SUPFAM" id="SSF46626">
    <property type="entry name" value="Cytochrome c"/>
    <property type="match status" value="2"/>
</dbReference>
<keyword evidence="7 17" id="KW-0679">Respiratory chain</keyword>
<reference evidence="22" key="2">
    <citation type="journal article" date="2021" name="PeerJ">
        <title>Extensive microbial diversity within the chicken gut microbiome revealed by metagenomics and culture.</title>
        <authorList>
            <person name="Gilroy R."/>
            <person name="Ravi A."/>
            <person name="Getino M."/>
            <person name="Pursley I."/>
            <person name="Horton D.L."/>
            <person name="Alikhan N.F."/>
            <person name="Baker D."/>
            <person name="Gharbi K."/>
            <person name="Hall N."/>
            <person name="Watson M."/>
            <person name="Adriaenssens E.M."/>
            <person name="Foster-Nyarko E."/>
            <person name="Jarju S."/>
            <person name="Secka A."/>
            <person name="Antonio M."/>
            <person name="Oren A."/>
            <person name="Chaudhuri R.R."/>
            <person name="La Ragione R."/>
            <person name="Hildebrand F."/>
            <person name="Pallen M.J."/>
        </authorList>
    </citation>
    <scope>NUCLEOTIDE SEQUENCE</scope>
    <source>
        <strain evidence="22">ChiGjej1B1-24693</strain>
    </source>
</reference>
<evidence type="ECO:0000256" key="15">
    <source>
        <dbReference type="ARBA" id="ARBA00023136"/>
    </source>
</evidence>